<dbReference type="AlphaFoldDB" id="A0A6J3M5U9"/>
<comment type="catalytic activity">
    <reaction evidence="1">
        <text>S-ubiquitinyl-[E2 ubiquitin-conjugating enzyme]-L-cysteine + [acceptor protein]-L-lysine = [E2 ubiquitin-conjugating enzyme]-L-cysteine + N(6)-ubiquitinyl-[acceptor protein]-L-lysine.</text>
        <dbReference type="EC" id="2.3.2.26"/>
    </reaction>
</comment>
<dbReference type="PANTHER" id="PTHR11254:SF444">
    <property type="entry name" value="HECT DOMAIN CONTAINING UBIQUITIN LIGASE"/>
    <property type="match status" value="1"/>
</dbReference>
<keyword evidence="4" id="KW-0808">Transferase</keyword>
<evidence type="ECO:0000313" key="8">
    <source>
        <dbReference type="Proteomes" id="UP000504637"/>
    </source>
</evidence>
<dbReference type="GO" id="GO:0061630">
    <property type="term" value="F:ubiquitin protein ligase activity"/>
    <property type="evidence" value="ECO:0007669"/>
    <property type="project" value="UniProtKB-EC"/>
</dbReference>
<protein>
    <recommendedName>
        <fullName evidence="3">HECT-type E3 ubiquitin transferase</fullName>
        <ecNumber evidence="3">2.3.2.26</ecNumber>
    </recommendedName>
</protein>
<dbReference type="InterPro" id="IPR035983">
    <property type="entry name" value="Hect_E3_ubiquitin_ligase"/>
</dbReference>
<dbReference type="PROSITE" id="PS50237">
    <property type="entry name" value="HECT"/>
    <property type="match status" value="1"/>
</dbReference>
<evidence type="ECO:0000256" key="6">
    <source>
        <dbReference type="PROSITE-ProRule" id="PRU00104"/>
    </source>
</evidence>
<dbReference type="GO" id="GO:0006511">
    <property type="term" value="P:ubiquitin-dependent protein catabolic process"/>
    <property type="evidence" value="ECO:0007669"/>
    <property type="project" value="TreeGrafter"/>
</dbReference>
<evidence type="ECO:0000259" key="7">
    <source>
        <dbReference type="PROSITE" id="PS50237"/>
    </source>
</evidence>
<dbReference type="InterPro" id="IPR050409">
    <property type="entry name" value="E3_ubiq-protein_ligase"/>
</dbReference>
<dbReference type="EC" id="2.3.2.26" evidence="3"/>
<evidence type="ECO:0000256" key="5">
    <source>
        <dbReference type="ARBA" id="ARBA00022786"/>
    </source>
</evidence>
<dbReference type="GeneID" id="54366225"/>
<dbReference type="SUPFAM" id="SSF56204">
    <property type="entry name" value="Hect, E3 ligase catalytic domain"/>
    <property type="match status" value="1"/>
</dbReference>
<dbReference type="SMART" id="SM00119">
    <property type="entry name" value="HECTc"/>
    <property type="match status" value="1"/>
</dbReference>
<feature type="domain" description="HECT" evidence="7">
    <location>
        <begin position="471"/>
        <end position="856"/>
    </location>
</feature>
<name>A0A6J3M5U9_9PEZI</name>
<accession>A0A6J3M5U9</accession>
<dbReference type="GO" id="GO:0005737">
    <property type="term" value="C:cytoplasm"/>
    <property type="evidence" value="ECO:0007669"/>
    <property type="project" value="TreeGrafter"/>
</dbReference>
<dbReference type="RefSeq" id="XP_033460456.1">
    <property type="nucleotide sequence ID" value="XM_033608425.1"/>
</dbReference>
<dbReference type="InterPro" id="IPR032353">
    <property type="entry name" value="AZUL"/>
</dbReference>
<dbReference type="Gene3D" id="3.30.2160.10">
    <property type="entry name" value="Hect, E3 ligase catalytic domain"/>
    <property type="match status" value="1"/>
</dbReference>
<proteinExistence type="predicted"/>
<keyword evidence="5 6" id="KW-0833">Ubl conjugation pathway</keyword>
<dbReference type="OrthoDB" id="5981550at2759"/>
<feature type="active site" description="Glycyl thioester intermediate" evidence="6">
    <location>
        <position position="823"/>
    </location>
</feature>
<evidence type="ECO:0000256" key="1">
    <source>
        <dbReference type="ARBA" id="ARBA00000885"/>
    </source>
</evidence>
<sequence length="856" mass="97117">MTSADEITPHDEYLLHKTKRIQKVLSLLVGQLRNGCGSTQCRQILCHTGRSNTSKRPTRRYTIQAARVIAFDVYSSSSQDLGSILCQYYVASTEDDSEAQSIGPSHDVGSLPQSIATTHAFRRPDLTSAPDRTTKNVHSEGASHWHQKLDNLKGLELTQPQLGESVTSNAALAAVLVPCLIWLVSRIPVPELEVIVGVHDRINGVRTARPTSDSEKPGPAREEQISAAWNAIGDEEFLGLFERVIGAVSKRSTLEAFVRTKLNLFNHNHHIGSAWSVDSFSDIEIELRTAFQKNATWSATEAYTVRVWLEVLFFKYWDGSANLGQAPLCRCILSIISWDWTSLSWPSDLTPSRRRTIFQMPRLALELDEGKAARVWLSMSELERRKLHIFSHWTLFDGTQRLTYFRNVNILVMRKENAESVKVSRMRLKLGSASSNDIPEAVTNAESYFLLLNVSRNHILQDTFDQLWHRRRSELLRPLRVRLGEIDELDYATDMGGVQVEFFNLVFKEIMENSQMFVANEASGTYWVRAGSLQPLHMYEMVGILIGMAMYNGITIPIDLPTFFYGDLLHERGDPLEACREIWPDVVAGLEKLTDDVLDGMDFIFPMEANGLRLDVSYKGRTRGELIEALHVHSITPIGSLSAHSSASSETNLTVESLGLRNAWPGWKLVDAEDPPEPLTPENKQDFQTRYCHWLQFGAAQPQHYALKQGIRQVFNREDEALHVLAPSGTLKELVEGSRYLDIAALRAATKYERYEPEEEYINWFWEIVMAWPQEKQKKLLQFVTALEKIPFGGEKFVKFVIDERWYYDQEEGKENLPTASTCFGTLGLPRYPNKETLRAKLDMAIDYAHQGFGNG</sequence>
<dbReference type="Gene3D" id="3.90.1750.10">
    <property type="entry name" value="Hect, E3 ligase catalytic domains"/>
    <property type="match status" value="1"/>
</dbReference>
<dbReference type="Proteomes" id="UP000504637">
    <property type="component" value="Unplaced"/>
</dbReference>
<evidence type="ECO:0000256" key="4">
    <source>
        <dbReference type="ARBA" id="ARBA00022679"/>
    </source>
</evidence>
<dbReference type="Gene3D" id="3.30.2410.10">
    <property type="entry name" value="Hect, E3 ligase catalytic domain"/>
    <property type="match status" value="1"/>
</dbReference>
<reference evidence="9" key="1">
    <citation type="submission" date="2020-01" db="EMBL/GenBank/DDBJ databases">
        <authorList>
            <consortium name="DOE Joint Genome Institute"/>
            <person name="Haridas S."/>
            <person name="Albert R."/>
            <person name="Binder M."/>
            <person name="Bloem J."/>
            <person name="Labutti K."/>
            <person name="Salamov A."/>
            <person name="Andreopoulos B."/>
            <person name="Baker S.E."/>
            <person name="Barry K."/>
            <person name="Bills G."/>
            <person name="Bluhm B.H."/>
            <person name="Cannon C."/>
            <person name="Castanera R."/>
            <person name="Culley D.E."/>
            <person name="Daum C."/>
            <person name="Ezra D."/>
            <person name="Gonzalez J.B."/>
            <person name="Henrissat B."/>
            <person name="Kuo A."/>
            <person name="Liang C."/>
            <person name="Lipzen A."/>
            <person name="Lutzoni F."/>
            <person name="Magnuson J."/>
            <person name="Mondo S."/>
            <person name="Nolan M."/>
            <person name="Ohm R."/>
            <person name="Pangilinan J."/>
            <person name="Park H.-J."/>
            <person name="Ramirez L."/>
            <person name="Alfaro M."/>
            <person name="Sun H."/>
            <person name="Tritt A."/>
            <person name="Yoshinaga Y."/>
            <person name="Zwiers L.-H."/>
            <person name="Turgeon B.G."/>
            <person name="Goodwin S.B."/>
            <person name="Spatafora J.W."/>
            <person name="Crous P.W."/>
            <person name="Grigoriev I.V."/>
        </authorList>
    </citation>
    <scope>NUCLEOTIDE SEQUENCE</scope>
    <source>
        <strain evidence="9">CBS 342.82</strain>
    </source>
</reference>
<organism evidence="9">
    <name type="scientific">Dissoconium aciculare CBS 342.82</name>
    <dbReference type="NCBI Taxonomy" id="1314786"/>
    <lineage>
        <taxon>Eukaryota</taxon>
        <taxon>Fungi</taxon>
        <taxon>Dikarya</taxon>
        <taxon>Ascomycota</taxon>
        <taxon>Pezizomycotina</taxon>
        <taxon>Dothideomycetes</taxon>
        <taxon>Dothideomycetidae</taxon>
        <taxon>Mycosphaerellales</taxon>
        <taxon>Dissoconiaceae</taxon>
        <taxon>Dissoconium</taxon>
    </lineage>
</organism>
<reference evidence="9" key="2">
    <citation type="submission" date="2020-04" db="EMBL/GenBank/DDBJ databases">
        <authorList>
            <consortium name="NCBI Genome Project"/>
        </authorList>
    </citation>
    <scope>NUCLEOTIDE SEQUENCE</scope>
    <source>
        <strain evidence="9">CBS 342.82</strain>
    </source>
</reference>
<dbReference type="GO" id="GO:0016567">
    <property type="term" value="P:protein ubiquitination"/>
    <property type="evidence" value="ECO:0007669"/>
    <property type="project" value="TreeGrafter"/>
</dbReference>
<evidence type="ECO:0000256" key="2">
    <source>
        <dbReference type="ARBA" id="ARBA00004906"/>
    </source>
</evidence>
<dbReference type="Pfam" id="PF16558">
    <property type="entry name" value="AZUL"/>
    <property type="match status" value="1"/>
</dbReference>
<dbReference type="Pfam" id="PF00632">
    <property type="entry name" value="HECT"/>
    <property type="match status" value="1"/>
</dbReference>
<dbReference type="InterPro" id="IPR000569">
    <property type="entry name" value="HECT_dom"/>
</dbReference>
<dbReference type="PANTHER" id="PTHR11254">
    <property type="entry name" value="HECT DOMAIN UBIQUITIN-PROTEIN LIGASE"/>
    <property type="match status" value="1"/>
</dbReference>
<comment type="pathway">
    <text evidence="2">Protein modification; protein ubiquitination.</text>
</comment>
<evidence type="ECO:0000256" key="3">
    <source>
        <dbReference type="ARBA" id="ARBA00012485"/>
    </source>
</evidence>
<keyword evidence="8" id="KW-1185">Reference proteome</keyword>
<evidence type="ECO:0000313" key="9">
    <source>
        <dbReference type="RefSeq" id="XP_033460456.1"/>
    </source>
</evidence>
<gene>
    <name evidence="9" type="ORF">K489DRAFT_430842</name>
</gene>
<reference evidence="9" key="3">
    <citation type="submission" date="2025-08" db="UniProtKB">
        <authorList>
            <consortium name="RefSeq"/>
        </authorList>
    </citation>
    <scope>IDENTIFICATION</scope>
    <source>
        <strain evidence="9">CBS 342.82</strain>
    </source>
</reference>